<comment type="catalytic activity">
    <reaction evidence="1">
        <text>Hydrolysis of terminal, non-reducing beta-D-glucosyl residues with release of beta-D-glucose.</text>
        <dbReference type="EC" id="3.2.1.21"/>
    </reaction>
</comment>
<accession>A0A1R1XUZ8</accession>
<dbReference type="AlphaFoldDB" id="A0A1R1XUZ8"/>
<evidence type="ECO:0000256" key="5">
    <source>
        <dbReference type="ARBA" id="ARBA00022801"/>
    </source>
</evidence>
<proteinExistence type="inferred from homology"/>
<evidence type="ECO:0000256" key="6">
    <source>
        <dbReference type="ARBA" id="ARBA00023295"/>
    </source>
</evidence>
<dbReference type="InterPro" id="IPR002772">
    <property type="entry name" value="Glyco_hydro_3_C"/>
</dbReference>
<evidence type="ECO:0000256" key="2">
    <source>
        <dbReference type="ARBA" id="ARBA00005336"/>
    </source>
</evidence>
<feature type="domain" description="Fibronectin type III-like" evidence="7">
    <location>
        <begin position="731"/>
        <end position="801"/>
    </location>
</feature>
<dbReference type="InterPro" id="IPR013783">
    <property type="entry name" value="Ig-like_fold"/>
</dbReference>
<keyword evidence="9" id="KW-1185">Reference proteome</keyword>
<dbReference type="Pfam" id="PF00933">
    <property type="entry name" value="Glyco_hydro_3"/>
    <property type="match status" value="1"/>
</dbReference>
<evidence type="ECO:0000256" key="4">
    <source>
        <dbReference type="ARBA" id="ARBA00022729"/>
    </source>
</evidence>
<dbReference type="OrthoDB" id="416222at2759"/>
<evidence type="ECO:0000256" key="3">
    <source>
        <dbReference type="ARBA" id="ARBA00012744"/>
    </source>
</evidence>
<dbReference type="PANTHER" id="PTHR30620:SF16">
    <property type="entry name" value="LYSOSOMAL BETA GLUCOSIDASE"/>
    <property type="match status" value="1"/>
</dbReference>
<comment type="similarity">
    <text evidence="2">Belongs to the glycosyl hydrolase 3 family.</text>
</comment>
<dbReference type="Pfam" id="PF01915">
    <property type="entry name" value="Glyco_hydro_3_C"/>
    <property type="match status" value="1"/>
</dbReference>
<dbReference type="PANTHER" id="PTHR30620">
    <property type="entry name" value="PERIPLASMIC BETA-GLUCOSIDASE-RELATED"/>
    <property type="match status" value="1"/>
</dbReference>
<dbReference type="InterPro" id="IPR036962">
    <property type="entry name" value="Glyco_hydro_3_N_sf"/>
</dbReference>
<protein>
    <recommendedName>
        <fullName evidence="3">beta-glucosidase</fullName>
        <ecNumber evidence="3">3.2.1.21</ecNumber>
    </recommendedName>
</protein>
<dbReference type="Proteomes" id="UP000187283">
    <property type="component" value="Unassembled WGS sequence"/>
</dbReference>
<dbReference type="Gene3D" id="3.20.20.300">
    <property type="entry name" value="Glycoside hydrolase, family 3, N-terminal domain"/>
    <property type="match status" value="1"/>
</dbReference>
<reference evidence="8 9" key="1">
    <citation type="submission" date="2017-01" db="EMBL/GenBank/DDBJ databases">
        <authorList>
            <person name="Mah S.A."/>
            <person name="Swanson W.J."/>
            <person name="Moy G.W."/>
            <person name="Vacquier V.D."/>
        </authorList>
    </citation>
    <scope>NUCLEOTIDE SEQUENCE [LARGE SCALE GENOMIC DNA]</scope>
    <source>
        <strain evidence="8 9">GSMNP</strain>
    </source>
</reference>
<evidence type="ECO:0000256" key="1">
    <source>
        <dbReference type="ARBA" id="ARBA00000448"/>
    </source>
</evidence>
<keyword evidence="6" id="KW-0326">Glycosidase</keyword>
<comment type="caution">
    <text evidence="8">The sequence shown here is derived from an EMBL/GenBank/DDBJ whole genome shotgun (WGS) entry which is preliminary data.</text>
</comment>
<dbReference type="InterPro" id="IPR017853">
    <property type="entry name" value="GH"/>
</dbReference>
<dbReference type="Gene3D" id="3.40.50.1700">
    <property type="entry name" value="Glycoside hydrolase family 3 C-terminal domain"/>
    <property type="match status" value="1"/>
</dbReference>
<keyword evidence="5" id="KW-0378">Hydrolase</keyword>
<dbReference type="PRINTS" id="PR00133">
    <property type="entry name" value="GLHYDRLASE3"/>
</dbReference>
<dbReference type="SMART" id="SM01217">
    <property type="entry name" value="Fn3_like"/>
    <property type="match status" value="1"/>
</dbReference>
<dbReference type="GO" id="GO:0008422">
    <property type="term" value="F:beta-glucosidase activity"/>
    <property type="evidence" value="ECO:0007669"/>
    <property type="project" value="UniProtKB-EC"/>
</dbReference>
<dbReference type="InterPro" id="IPR001764">
    <property type="entry name" value="Glyco_hydro_3_N"/>
</dbReference>
<dbReference type="InterPro" id="IPR026891">
    <property type="entry name" value="Fn3-like"/>
</dbReference>
<dbReference type="Gene3D" id="2.60.40.10">
    <property type="entry name" value="Immunoglobulins"/>
    <property type="match status" value="1"/>
</dbReference>
<dbReference type="SUPFAM" id="SSF52279">
    <property type="entry name" value="Beta-D-glucan exohydrolase, C-terminal domain"/>
    <property type="match status" value="1"/>
</dbReference>
<organism evidence="8 9">
    <name type="scientific">Smittium culicis</name>
    <dbReference type="NCBI Taxonomy" id="133412"/>
    <lineage>
        <taxon>Eukaryota</taxon>
        <taxon>Fungi</taxon>
        <taxon>Fungi incertae sedis</taxon>
        <taxon>Zoopagomycota</taxon>
        <taxon>Kickxellomycotina</taxon>
        <taxon>Harpellomycetes</taxon>
        <taxon>Harpellales</taxon>
        <taxon>Legeriomycetaceae</taxon>
        <taxon>Smittium</taxon>
    </lineage>
</organism>
<evidence type="ECO:0000313" key="9">
    <source>
        <dbReference type="Proteomes" id="UP000187283"/>
    </source>
</evidence>
<dbReference type="EMBL" id="LSSN01001736">
    <property type="protein sequence ID" value="OMJ18483.1"/>
    <property type="molecule type" value="Genomic_DNA"/>
</dbReference>
<dbReference type="STRING" id="133412.A0A1R1XUZ8"/>
<dbReference type="Pfam" id="PF14310">
    <property type="entry name" value="Fn3-like"/>
    <property type="match status" value="1"/>
</dbReference>
<dbReference type="EC" id="3.2.1.21" evidence="3"/>
<sequence>MDKLYKFCLYIFIVSDISISQAQPTLLGKYASQPKIDVAGPRTLNGVQCLPEFFPKQDFDPIRPKSIDSYQIPQFDESVYTGPSKKIDDDVKELLNSMSIEEKIGQVSVSHVYNFIGCDGNINTTAVEYAFDVLKLGFIFGSPSDAFWRYAFNSPQRFANFSNTIQKIAVSKGPKIPVMYGVDSIRGANFVKGATFFPAPVNAAATFNPVHAYNTGRVGAKDSRAAGTNWVFGPGCDLNVNKMWSRNFESYGEDPFLSGEMAYHYVKGLQGNYKKDRSRVASCFKHFIAYSASYNGKDQEPRQVPMNMLLEYHVPSFKRAIEAGSATGMESYGSLNGQDVVTSKTLIEDLLRKHLNYTGPISTDSNENLSQFTKHKTAFSPSDASLQLYNNTSIDIQLTYDASAFISSAIDLFKSGTVPISRLDESVGRVLQLKKDIGLFENPYSDPSLIDSVGSKQDIELSRNAARESLILLKNSDKVLPLSKDSKILYVGANFNSTRYLIGGWNVHANGPNDFEGDAVYDGYGDTILSGVQKITGKPANYIPGYTIGGNAGQGYKNIIREARKADKIVFFFGQSGNIQSLGNIETLKMAEDQYNIVKRVSEETSTPIIIVLAQNQPFSLGELSSIADGIINANLPGSYGGLPIAEALFGEFSPSGRQPYTYPRLDYQSTTTYFTPVWNEYSPEFAFGQGMGYNEITYSNITTSSDVISPGNPINVSVTAVNNGKLPQMEPVLMYTTQQVRRGYSPEKYRLRAFDKQLIEPGASRTFTFKLTAEELMFWNVDLNRVLEEGLIDITINAFNKNYVKKTVNLKK</sequence>
<dbReference type="InterPro" id="IPR036881">
    <property type="entry name" value="Glyco_hydro_3_C_sf"/>
</dbReference>
<evidence type="ECO:0000313" key="8">
    <source>
        <dbReference type="EMBL" id="OMJ18483.1"/>
    </source>
</evidence>
<keyword evidence="4" id="KW-0732">Signal</keyword>
<evidence type="ECO:0000259" key="7">
    <source>
        <dbReference type="SMART" id="SM01217"/>
    </source>
</evidence>
<name>A0A1R1XUZ8_9FUNG</name>
<gene>
    <name evidence="8" type="ORF">AYI70_g5331</name>
</gene>
<dbReference type="InterPro" id="IPR051915">
    <property type="entry name" value="Cellulose_Degrad_GH3"/>
</dbReference>
<dbReference type="GO" id="GO:0009251">
    <property type="term" value="P:glucan catabolic process"/>
    <property type="evidence" value="ECO:0007669"/>
    <property type="project" value="TreeGrafter"/>
</dbReference>
<dbReference type="SUPFAM" id="SSF51445">
    <property type="entry name" value="(Trans)glycosidases"/>
    <property type="match status" value="1"/>
</dbReference>